<sequence length="552" mass="64274">MNNYDIWPPIKGRIIMVNQPNNIFIGKVYKPINNGYIVLLMNNNTYIENSISEMDIKPLSLSRHGIFLLKPEYKWKYINEDYLNFGSDKISDINYIANKYMNFKNRYLYGGQGNETQIMSTSAPIDPQTQQQLKELEQIVGTEQQLSEIPPFAELIDEKPRLKNDCTGLADVPLNYVVSKTQNDQSKQPEPLMDDLFSEYNDKEIQLEITDLSLVEQPVVSDQGKIREILKRSSLPVHASELELVVSPLLAVENVIRTKSEEIGEGNKIIYWLKEKLNIPDNKGINGLEFKIHKGYVHIFRKHIGIQTLRQSVQTMTPQGPIDQPQYGLMLGKDIITEQNTPGLQYFKWQYGLPIDYDTLKYVLFQNKFQENLVKDKSQLEEAKRILGQEYLIAFQPEPLYVMWTVKRLIESWYADDILNNNIRKIKVLINLYRARNNEHNRLHGILPVIVIYPKYGENSAELVIKSLLNHFWKQIPAGWKCSHPTYFVRLTNFLYYTNGAIDLKLYHRKVLENSNESLMNRTYREKYTQFDSASDLGEIKVIDDLPKQPPQ</sequence>
<proteinExistence type="predicted"/>
<organism evidence="1 2">
    <name type="scientific">Fadolivirus FV1/VV64</name>
    <dbReference type="NCBI Taxonomy" id="3070911"/>
    <lineage>
        <taxon>Viruses</taxon>
        <taxon>Varidnaviria</taxon>
        <taxon>Bamfordvirae</taxon>
        <taxon>Nucleocytoviricota</taxon>
        <taxon>Megaviricetes</taxon>
        <taxon>Imitervirales</taxon>
        <taxon>Mimiviridae</taxon>
        <taxon>Klosneuvirinae</taxon>
        <taxon>Fadolivirus</taxon>
        <taxon>Fadolivirus algeromassiliense</taxon>
    </lineage>
</organism>
<evidence type="ECO:0000313" key="2">
    <source>
        <dbReference type="Proteomes" id="UP001162001"/>
    </source>
</evidence>
<name>A0A7D3QUY4_9VIRU</name>
<dbReference type="Proteomes" id="UP001162001">
    <property type="component" value="Segment"/>
</dbReference>
<keyword evidence="2" id="KW-1185">Reference proteome</keyword>
<gene>
    <name evidence="1" type="ORF">Fadolivirus_1_346</name>
</gene>
<accession>A0A7D3QUY4</accession>
<protein>
    <submittedName>
        <fullName evidence="1">Uncharacterized protein</fullName>
    </submittedName>
</protein>
<evidence type="ECO:0000313" key="1">
    <source>
        <dbReference type="EMBL" id="QKF93804.1"/>
    </source>
</evidence>
<dbReference type="EMBL" id="MT418680">
    <property type="protein sequence ID" value="QKF93804.1"/>
    <property type="molecule type" value="Genomic_DNA"/>
</dbReference>
<reference evidence="1 2" key="1">
    <citation type="submission" date="2020-04" db="EMBL/GenBank/DDBJ databases">
        <title>Advantages and limits of metagenomic assembly and binning of a giant virus.</title>
        <authorList>
            <person name="Schulz F."/>
            <person name="Andreani J."/>
            <person name="Francis R."/>
            <person name="Boudjemaa H."/>
            <person name="Bou Khalil J.Y."/>
            <person name="Lee J."/>
            <person name="La Scola B."/>
            <person name="Woyke T."/>
        </authorList>
    </citation>
    <scope>NUCLEOTIDE SEQUENCE [LARGE SCALE GENOMIC DNA]</scope>
    <source>
        <strain evidence="1 2">FV1/VV64</strain>
    </source>
</reference>